<dbReference type="Proteomes" id="UP001324427">
    <property type="component" value="Unassembled WGS sequence"/>
</dbReference>
<dbReference type="GO" id="GO:0016846">
    <property type="term" value="F:carbon-sulfur lyase activity"/>
    <property type="evidence" value="ECO:0007669"/>
    <property type="project" value="InterPro"/>
</dbReference>
<dbReference type="InterPro" id="IPR006913">
    <property type="entry name" value="CENP-V/GFA"/>
</dbReference>
<evidence type="ECO:0000313" key="5">
    <source>
        <dbReference type="EMBL" id="KAK4544220.1"/>
    </source>
</evidence>
<dbReference type="InterPro" id="IPR052355">
    <property type="entry name" value="CENP-V-like"/>
</dbReference>
<keyword evidence="6" id="KW-1185">Reference proteome</keyword>
<keyword evidence="2" id="KW-0479">Metal-binding</keyword>
<dbReference type="InterPro" id="IPR011057">
    <property type="entry name" value="Mss4-like_sf"/>
</dbReference>
<dbReference type="SUPFAM" id="SSF51316">
    <property type="entry name" value="Mss4-like"/>
    <property type="match status" value="1"/>
</dbReference>
<comment type="caution">
    <text evidence="5">The sequence shown here is derived from an EMBL/GenBank/DDBJ whole genome shotgun (WGS) entry which is preliminary data.</text>
</comment>
<protein>
    <recommendedName>
        <fullName evidence="4">CENP-V/GFA domain-containing protein</fullName>
    </recommendedName>
</protein>
<evidence type="ECO:0000256" key="2">
    <source>
        <dbReference type="ARBA" id="ARBA00022723"/>
    </source>
</evidence>
<evidence type="ECO:0000256" key="3">
    <source>
        <dbReference type="ARBA" id="ARBA00022833"/>
    </source>
</evidence>
<reference evidence="5 6" key="1">
    <citation type="submission" date="2021-11" db="EMBL/GenBank/DDBJ databases">
        <title>Black yeast isolated from Biological Soil Crust.</title>
        <authorList>
            <person name="Kurbessoian T."/>
        </authorList>
    </citation>
    <scope>NUCLEOTIDE SEQUENCE [LARGE SCALE GENOMIC DNA]</scope>
    <source>
        <strain evidence="5 6">CCFEE 5522</strain>
    </source>
</reference>
<dbReference type="PANTHER" id="PTHR28620:SF1">
    <property type="entry name" value="CENP-V_GFA DOMAIN-CONTAINING PROTEIN"/>
    <property type="match status" value="1"/>
</dbReference>
<dbReference type="AlphaFoldDB" id="A0AAV9JGM1"/>
<proteinExistence type="inferred from homology"/>
<gene>
    <name evidence="5" type="ORF">LTR36_004430</name>
</gene>
<evidence type="ECO:0000256" key="1">
    <source>
        <dbReference type="ARBA" id="ARBA00005495"/>
    </source>
</evidence>
<dbReference type="EMBL" id="JAVFHQ010000026">
    <property type="protein sequence ID" value="KAK4544220.1"/>
    <property type="molecule type" value="Genomic_DNA"/>
</dbReference>
<organism evidence="5 6">
    <name type="scientific">Oleoguttula mirabilis</name>
    <dbReference type="NCBI Taxonomy" id="1507867"/>
    <lineage>
        <taxon>Eukaryota</taxon>
        <taxon>Fungi</taxon>
        <taxon>Dikarya</taxon>
        <taxon>Ascomycota</taxon>
        <taxon>Pezizomycotina</taxon>
        <taxon>Dothideomycetes</taxon>
        <taxon>Dothideomycetidae</taxon>
        <taxon>Mycosphaerellales</taxon>
        <taxon>Teratosphaeriaceae</taxon>
        <taxon>Oleoguttula</taxon>
    </lineage>
</organism>
<dbReference type="Gene3D" id="2.170.150.70">
    <property type="match status" value="1"/>
</dbReference>
<accession>A0AAV9JGM1</accession>
<dbReference type="PANTHER" id="PTHR28620">
    <property type="entry name" value="CENTROMERE PROTEIN V"/>
    <property type="match status" value="1"/>
</dbReference>
<comment type="similarity">
    <text evidence="1">Belongs to the Gfa family.</text>
</comment>
<feature type="domain" description="CENP-V/GFA" evidence="4">
    <location>
        <begin position="28"/>
        <end position="164"/>
    </location>
</feature>
<name>A0AAV9JGM1_9PEZI</name>
<evidence type="ECO:0000313" key="6">
    <source>
        <dbReference type="Proteomes" id="UP001324427"/>
    </source>
</evidence>
<keyword evidence="3" id="KW-0862">Zinc</keyword>
<dbReference type="PROSITE" id="PS51891">
    <property type="entry name" value="CENP_V_GFA"/>
    <property type="match status" value="1"/>
</dbReference>
<dbReference type="GO" id="GO:0046872">
    <property type="term" value="F:metal ion binding"/>
    <property type="evidence" value="ECO:0007669"/>
    <property type="project" value="UniProtKB-KW"/>
</dbReference>
<sequence>MATTTELLKDMELPKLPSTDPNGLSAKYDLHCHCGSIRYTMTISPPLYASQTTAEQPEQCEAVECFCSYCARNGVWAVHPLTKDVVFTHGLHDRVEYLLGAKMNPQWFCRVCGSAVGTDLSPLTTLLGLEERYSINLRMLKDFDAEKLKVRKCDLARRLPPKYEDIIDEMYAKG</sequence>
<evidence type="ECO:0000259" key="4">
    <source>
        <dbReference type="PROSITE" id="PS51891"/>
    </source>
</evidence>